<reference evidence="1" key="1">
    <citation type="journal article" date="2014" name="Int. J. Syst. Evol. Microbiol.">
        <title>Complete genome sequence of Corynebacterium casei LMG S-19264T (=DSM 44701T), isolated from a smear-ripened cheese.</title>
        <authorList>
            <consortium name="US DOE Joint Genome Institute (JGI-PGF)"/>
            <person name="Walter F."/>
            <person name="Albersmeier A."/>
            <person name="Kalinowski J."/>
            <person name="Ruckert C."/>
        </authorList>
    </citation>
    <scope>NUCLEOTIDE SEQUENCE</scope>
    <source>
        <strain evidence="1">CGMCC 4.5737</strain>
    </source>
</reference>
<proteinExistence type="predicted"/>
<gene>
    <name evidence="1" type="ORF">GCM10012275_62760</name>
</gene>
<name>A0A8J3CL69_9PSEU</name>
<dbReference type="EMBL" id="BMMK01000063">
    <property type="protein sequence ID" value="GGM83615.1"/>
    <property type="molecule type" value="Genomic_DNA"/>
</dbReference>
<protein>
    <submittedName>
        <fullName evidence="1">Uncharacterized protein</fullName>
    </submittedName>
</protein>
<accession>A0A8J3CL69</accession>
<dbReference type="Proteomes" id="UP000637578">
    <property type="component" value="Unassembled WGS sequence"/>
</dbReference>
<evidence type="ECO:0000313" key="2">
    <source>
        <dbReference type="Proteomes" id="UP000637578"/>
    </source>
</evidence>
<keyword evidence="2" id="KW-1185">Reference proteome</keyword>
<comment type="caution">
    <text evidence="1">The sequence shown here is derived from an EMBL/GenBank/DDBJ whole genome shotgun (WGS) entry which is preliminary data.</text>
</comment>
<dbReference type="AlphaFoldDB" id="A0A8J3CL69"/>
<reference evidence="1" key="2">
    <citation type="submission" date="2020-09" db="EMBL/GenBank/DDBJ databases">
        <authorList>
            <person name="Sun Q."/>
            <person name="Zhou Y."/>
        </authorList>
    </citation>
    <scope>NUCLEOTIDE SEQUENCE</scope>
    <source>
        <strain evidence="1">CGMCC 4.5737</strain>
    </source>
</reference>
<evidence type="ECO:0000313" key="1">
    <source>
        <dbReference type="EMBL" id="GGM83615.1"/>
    </source>
</evidence>
<organism evidence="1 2">
    <name type="scientific">Longimycelium tulufanense</name>
    <dbReference type="NCBI Taxonomy" id="907463"/>
    <lineage>
        <taxon>Bacteria</taxon>
        <taxon>Bacillati</taxon>
        <taxon>Actinomycetota</taxon>
        <taxon>Actinomycetes</taxon>
        <taxon>Pseudonocardiales</taxon>
        <taxon>Pseudonocardiaceae</taxon>
        <taxon>Longimycelium</taxon>
    </lineage>
</organism>
<sequence>MVTVPAMVRPGVVLGRDLAAVLHFASEHANRRDCTRLQELSRMVLSGDGTALIAFLHAARKCLAAHDPPPALWNYHDEALAAVVDLVAEGASLQPLDARIHVALVVTFHATRAAQHEHRRVSRDGV</sequence>